<protein>
    <submittedName>
        <fullName evidence="2">CUB domain-containing protein</fullName>
    </submittedName>
</protein>
<evidence type="ECO:0000313" key="1">
    <source>
        <dbReference type="Proteomes" id="UP000035642"/>
    </source>
</evidence>
<reference evidence="2" key="2">
    <citation type="submission" date="2017-02" db="UniProtKB">
        <authorList>
            <consortium name="WormBaseParasite"/>
        </authorList>
    </citation>
    <scope>IDENTIFICATION</scope>
</reference>
<accession>A0A0K0CT09</accession>
<proteinExistence type="predicted"/>
<reference evidence="1" key="1">
    <citation type="submission" date="2012-09" db="EMBL/GenBank/DDBJ databases">
        <authorList>
            <person name="Martin A.A."/>
        </authorList>
    </citation>
    <scope>NUCLEOTIDE SEQUENCE</scope>
</reference>
<keyword evidence="1" id="KW-1185">Reference proteome</keyword>
<sequence length="118" mass="13497">LRYVSQNDNSYVRRLVTDYFPNLTTFKQAFQIRLQSPATNTTFIARFHPEAVDKFSIVAFPLTFTLFNVSLKVEGIVQEQTIILQKVGNGCAMEQRPGHPVVVSSAHPRSDNWNFICY</sequence>
<organism evidence="1 2">
    <name type="scientific">Angiostrongylus cantonensis</name>
    <name type="common">Rat lungworm</name>
    <dbReference type="NCBI Taxonomy" id="6313"/>
    <lineage>
        <taxon>Eukaryota</taxon>
        <taxon>Metazoa</taxon>
        <taxon>Ecdysozoa</taxon>
        <taxon>Nematoda</taxon>
        <taxon>Chromadorea</taxon>
        <taxon>Rhabditida</taxon>
        <taxon>Rhabditina</taxon>
        <taxon>Rhabditomorpha</taxon>
        <taxon>Strongyloidea</taxon>
        <taxon>Metastrongylidae</taxon>
        <taxon>Angiostrongylus</taxon>
    </lineage>
</organism>
<dbReference type="Proteomes" id="UP000035642">
    <property type="component" value="Unassembled WGS sequence"/>
</dbReference>
<dbReference type="AlphaFoldDB" id="A0A0K0CT09"/>
<evidence type="ECO:0000313" key="2">
    <source>
        <dbReference type="WBParaSite" id="ACAC_0000016301-mRNA-1"/>
    </source>
</evidence>
<name>A0A0K0CT09_ANGCA</name>
<dbReference type="WBParaSite" id="ACAC_0000016301-mRNA-1">
    <property type="protein sequence ID" value="ACAC_0000016301-mRNA-1"/>
    <property type="gene ID" value="ACAC_0000016301"/>
</dbReference>